<organism evidence="2 4">
    <name type="scientific">Halodesulfurarchaeum formicicum</name>
    <dbReference type="NCBI Taxonomy" id="1873524"/>
    <lineage>
        <taxon>Archaea</taxon>
        <taxon>Methanobacteriati</taxon>
        <taxon>Methanobacteriota</taxon>
        <taxon>Stenosarchaea group</taxon>
        <taxon>Halobacteria</taxon>
        <taxon>Halobacteriales</taxon>
        <taxon>Halobacteriaceae</taxon>
        <taxon>Halodesulfurarchaeum</taxon>
    </lineage>
</organism>
<dbReference type="KEGG" id="halh:HTSR_1755"/>
<dbReference type="PATRIC" id="fig|1855411.3.peg.1764"/>
<dbReference type="PANTHER" id="PTHR13939:SF0">
    <property type="entry name" value="NMN AMIDOHYDROLASE-LIKE PROTEIN YFAY"/>
    <property type="match status" value="1"/>
</dbReference>
<accession>A0A1D8S6E4</accession>
<dbReference type="STRING" id="1873524.HSR6_1821"/>
<evidence type="ECO:0000313" key="3">
    <source>
        <dbReference type="EMBL" id="APE96257.1"/>
    </source>
</evidence>
<protein>
    <submittedName>
        <fullName evidence="2">Competence/damage-inducible protein CinA</fullName>
    </submittedName>
</protein>
<dbReference type="Pfam" id="PF00994">
    <property type="entry name" value="MoCF_biosynth"/>
    <property type="match status" value="1"/>
</dbReference>
<dbReference type="RefSeq" id="WP_070365579.1">
    <property type="nucleotide sequence ID" value="NZ_CP016070.1"/>
</dbReference>
<proteinExistence type="predicted"/>
<dbReference type="InterPro" id="IPR056596">
    <property type="entry name" value="FLAD1_M"/>
</dbReference>
<dbReference type="OrthoDB" id="372037at2157"/>
<feature type="domain" description="MoaB/Mog" evidence="1">
    <location>
        <begin position="4"/>
        <end position="175"/>
    </location>
</feature>
<evidence type="ECO:0000313" key="2">
    <source>
        <dbReference type="EMBL" id="AOW80924.1"/>
    </source>
</evidence>
<evidence type="ECO:0000259" key="1">
    <source>
        <dbReference type="SMART" id="SM00852"/>
    </source>
</evidence>
<dbReference type="KEGG" id="hhsr:HSR6_1821"/>
<evidence type="ECO:0000313" key="4">
    <source>
        <dbReference type="Proteomes" id="UP000185608"/>
    </source>
</evidence>
<dbReference type="PANTHER" id="PTHR13939">
    <property type="entry name" value="NICOTINAMIDE-NUCLEOTIDE AMIDOHYDROLASE PNCC"/>
    <property type="match status" value="1"/>
</dbReference>
<reference evidence="3" key="3">
    <citation type="journal article" date="2017" name="ISME J.">
        <title>Discovery of anaerobic lithoheterotrophic haloarchaea, ubiquitous in hypersaline habitats.</title>
        <authorList>
            <person name="Sorokin D.Y."/>
            <person name="Messina E."/>
            <person name="Smedile F."/>
            <person name="Roman P."/>
            <person name="Damste J.S.S."/>
            <person name="Ciordia S."/>
            <person name="Mena M.C."/>
            <person name="Ferrer M."/>
            <person name="Golyshin P.N."/>
            <person name="Kublanov I.V."/>
            <person name="Samarov N.I."/>
            <person name="Toshchakov S.V."/>
            <person name="La Cono V."/>
            <person name="Yakimov M.M."/>
        </authorList>
    </citation>
    <scope>NUCLEOTIDE SEQUENCE</scope>
    <source>
        <strain evidence="3">HSR6</strain>
    </source>
</reference>
<dbReference type="Proteomes" id="UP000186165">
    <property type="component" value="Chromosome"/>
</dbReference>
<dbReference type="EMBL" id="CP016070">
    <property type="protein sequence ID" value="AOW80924.1"/>
    <property type="molecule type" value="Genomic_DNA"/>
</dbReference>
<accession>A0A1J1AF87</accession>
<evidence type="ECO:0000313" key="5">
    <source>
        <dbReference type="Proteomes" id="UP000186165"/>
    </source>
</evidence>
<dbReference type="InterPro" id="IPR036425">
    <property type="entry name" value="MoaB/Mog-like_dom_sf"/>
</dbReference>
<dbReference type="GeneID" id="30418353"/>
<dbReference type="Gene3D" id="3.40.980.10">
    <property type="entry name" value="MoaB/Mog-like domain"/>
    <property type="match status" value="1"/>
</dbReference>
<reference evidence="2 4" key="1">
    <citation type="submission" date="2016-06" db="EMBL/GenBank/DDBJ databases">
        <title>Discovery of anaerobic lithoheterotrophic haloarchaeon capable of sulfur respiration by hydrogen and formate.</title>
        <authorList>
            <person name="Sorokin D.Y."/>
            <person name="Kublanov I.V."/>
            <person name="Roman P."/>
            <person name="Sinninghe Damste J.S."/>
            <person name="Golyshin P.N."/>
            <person name="Rojo D."/>
            <person name="Ciordia S."/>
            <person name="Mena Md.C."/>
            <person name="Ferrer M."/>
            <person name="Smedile F."/>
            <person name="Messina E."/>
            <person name="La Cono V."/>
            <person name="Yakimov M.M."/>
        </authorList>
    </citation>
    <scope>NUCLEOTIDE SEQUENCE [LARGE SCALE GENOMIC DNA]</scope>
    <source>
        <strain evidence="2 4">HTSR1</strain>
    </source>
</reference>
<dbReference type="SMART" id="SM00852">
    <property type="entry name" value="MoCF_biosynth"/>
    <property type="match status" value="1"/>
</dbReference>
<dbReference type="InterPro" id="IPR001453">
    <property type="entry name" value="MoaB/Mog_dom"/>
</dbReference>
<dbReference type="CDD" id="cd00885">
    <property type="entry name" value="cinA"/>
    <property type="match status" value="1"/>
</dbReference>
<dbReference type="EMBL" id="CP016804">
    <property type="protein sequence ID" value="APE96257.1"/>
    <property type="molecule type" value="Genomic_DNA"/>
</dbReference>
<dbReference type="Proteomes" id="UP000185608">
    <property type="component" value="Chromosome"/>
</dbReference>
<sequence length="249" mass="26565">MDVAIITVGDELLTGETENTNATWLARELTERGSRVVEILTIGDDRELIAERVATRAARHDRVIVTGGLGGTPDDLTMAAVADALDRDLVVDPETRAAAKESSEAFVAAHPDLAAKYDLGLDVDRVAETVAGGRPIENPAGLARGCAVENVYVLPGVPSELKGTFQQVSDAFGGDVVMETRYTDAPEGVLAGHLGELESQFAVRAGSYPGERADRNRVRVTGESEQEIRRALDWLAERVTLASTPDAVE</sequence>
<dbReference type="SUPFAM" id="SSF53218">
    <property type="entry name" value="Molybdenum cofactor biosynthesis proteins"/>
    <property type="match status" value="1"/>
</dbReference>
<name>A0A1D8S6E4_9EURY</name>
<dbReference type="InterPro" id="IPR050101">
    <property type="entry name" value="CinA"/>
</dbReference>
<dbReference type="AlphaFoldDB" id="A0A1D8S6E4"/>
<gene>
    <name evidence="2" type="primary">cinA2</name>
    <name evidence="3" type="ORF">HSR6_1821</name>
    <name evidence="2" type="ORF">HTSR_1755</name>
</gene>
<keyword evidence="5" id="KW-1185">Reference proteome</keyword>
<reference evidence="5" key="2">
    <citation type="submission" date="2016-08" db="EMBL/GenBank/DDBJ databases">
        <title>Discovery of first anaerobic lithoheterotrophic haloarchae widely represented in hypersaline habitats.</title>
        <authorList>
            <person name="Sorokin D.Y."/>
            <person name="Kublanov I.V."/>
            <person name="Roman P."/>
            <person name="Sinninghe Damste J.S."/>
            <person name="Golyshin P.N."/>
            <person name="Rojo D."/>
            <person name="Ciordia S."/>
            <person name="Mena Md.C."/>
            <person name="Ferrer M."/>
            <person name="Smedile F."/>
            <person name="Messina E."/>
            <person name="La Cono V."/>
            <person name="Yakimov M.M."/>
        </authorList>
    </citation>
    <scope>NUCLEOTIDE SEQUENCE [LARGE SCALE GENOMIC DNA]</scope>
    <source>
        <strain evidence="5">HSR6</strain>
    </source>
</reference>
<dbReference type="Pfam" id="PF24102">
    <property type="entry name" value="FLAD1_M"/>
    <property type="match status" value="1"/>
</dbReference>